<protein>
    <submittedName>
        <fullName evidence="2">YnhF family membrane protein</fullName>
    </submittedName>
</protein>
<name>A0A4P8QYE1_9GAMM</name>
<dbReference type="KEGG" id="brb:EH207_07900"/>
<dbReference type="NCBIfam" id="NF033411">
    <property type="entry name" value="small_mem_YnhF"/>
    <property type="match status" value="1"/>
</dbReference>
<dbReference type="RefSeq" id="WP_137713483.1">
    <property type="nucleotide sequence ID" value="NZ_CP034035.1"/>
</dbReference>
<dbReference type="AlphaFoldDB" id="A0A4P8QYE1"/>
<dbReference type="InterPro" id="IPR047743">
    <property type="entry name" value="YnhF-like"/>
</dbReference>
<keyword evidence="1" id="KW-0812">Transmembrane</keyword>
<accession>A0A4P8QYE1</accession>
<feature type="transmembrane region" description="Helical" evidence="1">
    <location>
        <begin position="7"/>
        <end position="28"/>
    </location>
</feature>
<reference evidence="2 3" key="1">
    <citation type="submission" date="2018-11" db="EMBL/GenBank/DDBJ databases">
        <title>Genome sequences of Brenneria nigrifluens and Brenneria rubrifaciens.</title>
        <authorList>
            <person name="Poret-Peterson A.T."/>
            <person name="McClean A.E."/>
            <person name="Kluepfel D.A."/>
        </authorList>
    </citation>
    <scope>NUCLEOTIDE SEQUENCE [LARGE SCALE GENOMIC DNA]</scope>
    <source>
        <strain evidence="2 3">6D370</strain>
    </source>
</reference>
<dbReference type="EMBL" id="CP034035">
    <property type="protein sequence ID" value="QCR08444.1"/>
    <property type="molecule type" value="Genomic_DNA"/>
</dbReference>
<dbReference type="Proteomes" id="UP000299580">
    <property type="component" value="Chromosome"/>
</dbReference>
<organism evidence="2 3">
    <name type="scientific">Brenneria rubrifaciens</name>
    <dbReference type="NCBI Taxonomy" id="55213"/>
    <lineage>
        <taxon>Bacteria</taxon>
        <taxon>Pseudomonadati</taxon>
        <taxon>Pseudomonadota</taxon>
        <taxon>Gammaproteobacteria</taxon>
        <taxon>Enterobacterales</taxon>
        <taxon>Pectobacteriaceae</taxon>
        <taxon>Brenneria</taxon>
    </lineage>
</organism>
<sequence>MDTDLKLSLLTTVAALAMIMVFSFIAVLN</sequence>
<evidence type="ECO:0000313" key="2">
    <source>
        <dbReference type="EMBL" id="QCR08444.1"/>
    </source>
</evidence>
<evidence type="ECO:0000256" key="1">
    <source>
        <dbReference type="SAM" id="Phobius"/>
    </source>
</evidence>
<proteinExistence type="predicted"/>
<gene>
    <name evidence="2" type="primary">ynhF</name>
    <name evidence="2" type="ORF">EH207_07900</name>
</gene>
<keyword evidence="1" id="KW-0472">Membrane</keyword>
<evidence type="ECO:0000313" key="3">
    <source>
        <dbReference type="Proteomes" id="UP000299580"/>
    </source>
</evidence>
<keyword evidence="1" id="KW-1133">Transmembrane helix</keyword>
<keyword evidence="3" id="KW-1185">Reference proteome</keyword>